<feature type="region of interest" description="Disordered" evidence="1">
    <location>
        <begin position="155"/>
        <end position="176"/>
    </location>
</feature>
<protein>
    <submittedName>
        <fullName evidence="2">ATP-binding cassette (ABC) Superfamily</fullName>
    </submittedName>
</protein>
<organism evidence="2 3">
    <name type="scientific">Phytophthora palmivora</name>
    <dbReference type="NCBI Taxonomy" id="4796"/>
    <lineage>
        <taxon>Eukaryota</taxon>
        <taxon>Sar</taxon>
        <taxon>Stramenopiles</taxon>
        <taxon>Oomycota</taxon>
        <taxon>Peronosporomycetes</taxon>
        <taxon>Peronosporales</taxon>
        <taxon>Peronosporaceae</taxon>
        <taxon>Phytophthora</taxon>
    </lineage>
</organism>
<comment type="caution">
    <text evidence="2">The sequence shown here is derived from an EMBL/GenBank/DDBJ whole genome shotgun (WGS) entry which is preliminary data.</text>
</comment>
<feature type="compositionally biased region" description="Basic and acidic residues" evidence="1">
    <location>
        <begin position="162"/>
        <end position="175"/>
    </location>
</feature>
<keyword evidence="2" id="KW-0067">ATP-binding</keyword>
<evidence type="ECO:0000313" key="3">
    <source>
        <dbReference type="Proteomes" id="UP000237271"/>
    </source>
</evidence>
<dbReference type="AlphaFoldDB" id="A0A2P4YIZ7"/>
<dbReference type="EMBL" id="NCKW01002334">
    <property type="protein sequence ID" value="POM77785.1"/>
    <property type="molecule type" value="Genomic_DNA"/>
</dbReference>
<name>A0A2P4YIZ7_9STRA</name>
<evidence type="ECO:0000313" key="2">
    <source>
        <dbReference type="EMBL" id="POM77785.1"/>
    </source>
</evidence>
<proteinExistence type="predicted"/>
<dbReference type="Proteomes" id="UP000237271">
    <property type="component" value="Unassembled WGS sequence"/>
</dbReference>
<reference evidence="2 3" key="1">
    <citation type="journal article" date="2017" name="Genome Biol. Evol.">
        <title>Phytophthora megakarya and P. palmivora, closely related causal agents of cacao black pod rot, underwent increases in genome sizes and gene numbers by different mechanisms.</title>
        <authorList>
            <person name="Ali S.S."/>
            <person name="Shao J."/>
            <person name="Lary D.J."/>
            <person name="Kronmiller B."/>
            <person name="Shen D."/>
            <person name="Strem M.D."/>
            <person name="Amoako-Attah I."/>
            <person name="Akrofi A.Y."/>
            <person name="Begoude B.A."/>
            <person name="Ten Hoopen G.M."/>
            <person name="Coulibaly K."/>
            <person name="Kebe B.I."/>
            <person name="Melnick R.L."/>
            <person name="Guiltinan M.J."/>
            <person name="Tyler B.M."/>
            <person name="Meinhardt L.W."/>
            <person name="Bailey B.A."/>
        </authorList>
    </citation>
    <scope>NUCLEOTIDE SEQUENCE [LARGE SCALE GENOMIC DNA]</scope>
    <source>
        <strain evidence="3">sbr112.9</strain>
    </source>
</reference>
<evidence type="ECO:0000256" key="1">
    <source>
        <dbReference type="SAM" id="MobiDB-lite"/>
    </source>
</evidence>
<dbReference type="GO" id="GO:0005524">
    <property type="term" value="F:ATP binding"/>
    <property type="evidence" value="ECO:0007669"/>
    <property type="project" value="UniProtKB-KW"/>
</dbReference>
<keyword evidence="3" id="KW-1185">Reference proteome</keyword>
<sequence length="315" mass="34829">MALCCSLSSSWTNIRWREIIPPRDEHHLIKDVPLFLENIETARLRKKSETKGGLHPVWGLPWVQLENTSSAAQVEALFWSWVSCKGCPVKEQQTEAQLEFILIQRDLRVQFAHLVTKRQLVTEMESALSRSSGSREFWTRCIPATSLAAGASRSAAALGRHAPHESGAHRADQEGQTKTSLVFEYEARSQSLPPGLPPSGPGPAGSFLQDEVRQLLDRIYAIEIALDIGLGCQAAAQSGKPTALRQIMDALGHEARELHGRVDRRVPASALKELRRSLDALAYEAHALKGAHPVRPQRALFVSRVGANLRPLCRP</sequence>
<keyword evidence="2" id="KW-0547">Nucleotide-binding</keyword>
<gene>
    <name evidence="2" type="ORF">PHPALM_4773</name>
</gene>
<accession>A0A2P4YIZ7</accession>